<keyword evidence="2" id="KW-0347">Helicase</keyword>
<keyword evidence="6" id="KW-1185">Reference proteome</keyword>
<evidence type="ECO:0000313" key="6">
    <source>
        <dbReference type="Proteomes" id="UP000622245"/>
    </source>
</evidence>
<evidence type="ECO:0000256" key="3">
    <source>
        <dbReference type="ARBA" id="ARBA00023204"/>
    </source>
</evidence>
<name>A0ABS1YII3_9ACTN</name>
<protein>
    <submittedName>
        <fullName evidence="5">PD-(D/E)XK nuclease family protein</fullName>
    </submittedName>
</protein>
<dbReference type="Pfam" id="PF12705">
    <property type="entry name" value="PDDEXK_1"/>
    <property type="match status" value="1"/>
</dbReference>
<sequence length="316" mass="35169">MTHRLVYNDSTHSYTLNGRRCKSVTAVAKIVPDSYALEQWRKRQVAIGMTLEPRLAERVAVDLDNRETVDRVCEDAMQVAGAHHAANRGTQRHRASELADLGGKLLTEQQRADAAAWQRTLERYEIEIDPTFVEGFAIWPEHGVVGRYDRLARVRGRRRVVDLKSGENAVRYPQGTAVQLSLYGRAPLISAGIEVAGDRSTVTEWMPPPADLDLSIGNVVLLGDGMDVGELWDIDIEHGWAGAQLGLSIVDWRKAQRYGAELSRRVEPTTNLIDLINRAGDEPELDRIWQLHASTWTPEHSTAAKQRLAAIATGAL</sequence>
<evidence type="ECO:0000259" key="4">
    <source>
        <dbReference type="Pfam" id="PF12705"/>
    </source>
</evidence>
<comment type="caution">
    <text evidence="5">The sequence shown here is derived from an EMBL/GenBank/DDBJ whole genome shotgun (WGS) entry which is preliminary data.</text>
</comment>
<keyword evidence="1" id="KW-0227">DNA damage</keyword>
<proteinExistence type="predicted"/>
<dbReference type="InterPro" id="IPR038726">
    <property type="entry name" value="PDDEXK_AddAB-type"/>
</dbReference>
<keyword evidence="2" id="KW-0067">ATP-binding</keyword>
<keyword evidence="2" id="KW-0547">Nucleotide-binding</keyword>
<dbReference type="RefSeq" id="WP_203149676.1">
    <property type="nucleotide sequence ID" value="NZ_JAEVHL010000091.1"/>
</dbReference>
<keyword evidence="2" id="KW-0378">Hydrolase</keyword>
<keyword evidence="3" id="KW-0234">DNA repair</keyword>
<gene>
    <name evidence="5" type="ORF">JM949_18480</name>
</gene>
<reference evidence="5 6" key="1">
    <citation type="submission" date="2021-01" db="EMBL/GenBank/DDBJ databases">
        <title>Draft genome sequence of Micromonospora sp. strain STR1s_6.</title>
        <authorList>
            <person name="Karlyshev A."/>
            <person name="Jawad R."/>
        </authorList>
    </citation>
    <scope>NUCLEOTIDE SEQUENCE [LARGE SCALE GENOMIC DNA]</scope>
    <source>
        <strain evidence="5 6">STR1S-6</strain>
    </source>
</reference>
<accession>A0ABS1YII3</accession>
<dbReference type="EMBL" id="JAEVHL010000091">
    <property type="protein sequence ID" value="MBM0277237.1"/>
    <property type="molecule type" value="Genomic_DNA"/>
</dbReference>
<evidence type="ECO:0000256" key="2">
    <source>
        <dbReference type="ARBA" id="ARBA00022806"/>
    </source>
</evidence>
<evidence type="ECO:0000313" key="5">
    <source>
        <dbReference type="EMBL" id="MBM0277237.1"/>
    </source>
</evidence>
<dbReference type="Proteomes" id="UP000622245">
    <property type="component" value="Unassembled WGS sequence"/>
</dbReference>
<feature type="domain" description="PD-(D/E)XK endonuclease-like" evidence="4">
    <location>
        <begin position="66"/>
        <end position="184"/>
    </location>
</feature>
<organism evidence="5 6">
    <name type="scientific">Micromonospora tarensis</name>
    <dbReference type="NCBI Taxonomy" id="2806100"/>
    <lineage>
        <taxon>Bacteria</taxon>
        <taxon>Bacillati</taxon>
        <taxon>Actinomycetota</taxon>
        <taxon>Actinomycetes</taxon>
        <taxon>Micromonosporales</taxon>
        <taxon>Micromonosporaceae</taxon>
        <taxon>Micromonospora</taxon>
    </lineage>
</organism>
<evidence type="ECO:0000256" key="1">
    <source>
        <dbReference type="ARBA" id="ARBA00022763"/>
    </source>
</evidence>